<keyword evidence="1" id="KW-0378">Hydrolase</keyword>
<dbReference type="EC" id="3.1.3.-" evidence="1"/>
<protein>
    <submittedName>
        <fullName evidence="1">HAD family hydrolase</fullName>
        <ecNumber evidence="1">3.1.3.-</ecNumber>
    </submittedName>
</protein>
<keyword evidence="2" id="KW-1185">Reference proteome</keyword>
<proteinExistence type="predicted"/>
<dbReference type="GO" id="GO:0016787">
    <property type="term" value="F:hydrolase activity"/>
    <property type="evidence" value="ECO:0007669"/>
    <property type="project" value="UniProtKB-KW"/>
</dbReference>
<dbReference type="InterPro" id="IPR036412">
    <property type="entry name" value="HAD-like_sf"/>
</dbReference>
<dbReference type="Pfam" id="PF12710">
    <property type="entry name" value="HAD"/>
    <property type="match status" value="1"/>
</dbReference>
<evidence type="ECO:0000313" key="2">
    <source>
        <dbReference type="Proteomes" id="UP001385892"/>
    </source>
</evidence>
<dbReference type="InterPro" id="IPR023214">
    <property type="entry name" value="HAD_sf"/>
</dbReference>
<accession>A0ABU8WDS4</accession>
<sequence>MPEQSLPSWNDGPARRAIIDFVTRVTDPSHPDFVRPAERIATFDNDGTLWCEQPKQTQFFFAEARLEALAEKDPSLRERQPFKAFLEHDLKTLFNLGKQAAFEAVFMTHAGMTIEEFNAIAKEWFATATHPQLHRPFTRCVYQPQLELLDYLRANGFKNFIVSGGGIELMRAFAEEVYGIPTEQVIGSSTRTRFEVIDGRVQMMKIAELGSFDDREVKTENIALHIGRRPILAFGNSDGDLAMLRYAKSGAGARLALLLHHDDAEREFAYDREFRLSPLVEALDHAADFGIDVVSMKRDWATVFPT</sequence>
<dbReference type="Proteomes" id="UP001385892">
    <property type="component" value="Unassembled WGS sequence"/>
</dbReference>
<evidence type="ECO:0000313" key="1">
    <source>
        <dbReference type="EMBL" id="MEJ8845559.1"/>
    </source>
</evidence>
<comment type="caution">
    <text evidence="1">The sequence shown here is derived from an EMBL/GenBank/DDBJ whole genome shotgun (WGS) entry which is preliminary data.</text>
</comment>
<dbReference type="EMBL" id="JBBKZT010000001">
    <property type="protein sequence ID" value="MEJ8845559.1"/>
    <property type="molecule type" value="Genomic_DNA"/>
</dbReference>
<dbReference type="RefSeq" id="WP_340340720.1">
    <property type="nucleotide sequence ID" value="NZ_JBBKZT010000001.1"/>
</dbReference>
<organism evidence="1 2">
    <name type="scientific">Variovorax rhizosphaerae</name>
    <dbReference type="NCBI Taxonomy" id="1836200"/>
    <lineage>
        <taxon>Bacteria</taxon>
        <taxon>Pseudomonadati</taxon>
        <taxon>Pseudomonadota</taxon>
        <taxon>Betaproteobacteria</taxon>
        <taxon>Burkholderiales</taxon>
        <taxon>Comamonadaceae</taxon>
        <taxon>Variovorax</taxon>
    </lineage>
</organism>
<dbReference type="Gene3D" id="3.40.50.1000">
    <property type="entry name" value="HAD superfamily/HAD-like"/>
    <property type="match status" value="1"/>
</dbReference>
<name>A0ABU8WDS4_9BURK</name>
<dbReference type="SUPFAM" id="SSF56784">
    <property type="entry name" value="HAD-like"/>
    <property type="match status" value="1"/>
</dbReference>
<gene>
    <name evidence="1" type="ORF">WKW82_02805</name>
</gene>
<reference evidence="1 2" key="1">
    <citation type="submission" date="2024-03" db="EMBL/GenBank/DDBJ databases">
        <title>Novel species of the genus Variovorax.</title>
        <authorList>
            <person name="Liu Q."/>
            <person name="Xin Y.-H."/>
        </authorList>
    </citation>
    <scope>NUCLEOTIDE SEQUENCE [LARGE SCALE GENOMIC DNA]</scope>
    <source>
        <strain evidence="1 2">KACC 18900</strain>
    </source>
</reference>